<sequence>MTDAEFNYDIHNKELLAIVLVLKEWRAELVGLQRSERFEILSDHMALRYFIMTKRLTARQARWCELHRPGKENTLVDALIRRESTSVDRKKGRMQLMLPKKCLGPSPVKDSLSVVEEEEGGEDNNKPPNQGSVELSPMDTTIDVISRVIAANTRSPEYEQFRELARTGDKNWTLHEEVLLFKDQVFVPDEGDLRAQLLDKIYCQLSTAHPGKNKMKQLV</sequence>
<dbReference type="eggNOG" id="KOG0017">
    <property type="taxonomic scope" value="Eukaryota"/>
</dbReference>
<dbReference type="Pfam" id="PF17917">
    <property type="entry name" value="RT_RNaseH"/>
    <property type="match status" value="1"/>
</dbReference>
<dbReference type="AlphaFoldDB" id="B8MNT4"/>
<dbReference type="PANTHER" id="PTHR37984:SF5">
    <property type="entry name" value="PROTEIN NYNRIN-LIKE"/>
    <property type="match status" value="1"/>
</dbReference>
<keyword evidence="10" id="KW-1185">Reference proteome</keyword>
<protein>
    <submittedName>
        <fullName evidence="9">Retrovirus polyprotein, putative</fullName>
    </submittedName>
</protein>
<evidence type="ECO:0000256" key="6">
    <source>
        <dbReference type="ARBA" id="ARBA00022918"/>
    </source>
</evidence>
<feature type="region of interest" description="Disordered" evidence="7">
    <location>
        <begin position="104"/>
        <end position="136"/>
    </location>
</feature>
<evidence type="ECO:0000256" key="4">
    <source>
        <dbReference type="ARBA" id="ARBA00022759"/>
    </source>
</evidence>
<dbReference type="GeneID" id="8103095"/>
<keyword evidence="1" id="KW-0808">Transferase</keyword>
<evidence type="ECO:0000313" key="10">
    <source>
        <dbReference type="Proteomes" id="UP000001745"/>
    </source>
</evidence>
<name>B8MNT4_TALSN</name>
<gene>
    <name evidence="9" type="ORF">TSTA_103920</name>
</gene>
<dbReference type="STRING" id="441959.B8MNT4"/>
<dbReference type="GO" id="GO:0016787">
    <property type="term" value="F:hydrolase activity"/>
    <property type="evidence" value="ECO:0007669"/>
    <property type="project" value="UniProtKB-KW"/>
</dbReference>
<evidence type="ECO:0000313" key="9">
    <source>
        <dbReference type="EMBL" id="EED14173.1"/>
    </source>
</evidence>
<dbReference type="PhylomeDB" id="B8MNT4"/>
<dbReference type="EMBL" id="EQ962658">
    <property type="protein sequence ID" value="EED14173.1"/>
    <property type="molecule type" value="Genomic_DNA"/>
</dbReference>
<evidence type="ECO:0000256" key="1">
    <source>
        <dbReference type="ARBA" id="ARBA00022679"/>
    </source>
</evidence>
<dbReference type="PANTHER" id="PTHR37984">
    <property type="entry name" value="PROTEIN CBG26694"/>
    <property type="match status" value="1"/>
</dbReference>
<dbReference type="OrthoDB" id="4364638at2759"/>
<evidence type="ECO:0000256" key="7">
    <source>
        <dbReference type="SAM" id="MobiDB-lite"/>
    </source>
</evidence>
<dbReference type="InterPro" id="IPR043502">
    <property type="entry name" value="DNA/RNA_pol_sf"/>
</dbReference>
<dbReference type="InParanoid" id="B8MNT4"/>
<feature type="domain" description="Reverse transcriptase RNase H-like" evidence="8">
    <location>
        <begin position="1"/>
        <end position="65"/>
    </location>
</feature>
<keyword evidence="6" id="KW-0695">RNA-directed DNA polymerase</keyword>
<dbReference type="Proteomes" id="UP000001745">
    <property type="component" value="Unassembled WGS sequence"/>
</dbReference>
<dbReference type="OMA" id="ARWCELH"/>
<dbReference type="VEuPathDB" id="FungiDB:TSTA_103920"/>
<keyword evidence="3" id="KW-0540">Nuclease</keyword>
<proteinExistence type="predicted"/>
<dbReference type="HOGENOM" id="CLU_000384_33_2_1"/>
<keyword evidence="2" id="KW-0548">Nucleotidyltransferase</keyword>
<evidence type="ECO:0000256" key="3">
    <source>
        <dbReference type="ARBA" id="ARBA00022722"/>
    </source>
</evidence>
<dbReference type="SUPFAM" id="SSF56672">
    <property type="entry name" value="DNA/RNA polymerases"/>
    <property type="match status" value="1"/>
</dbReference>
<dbReference type="GO" id="GO:0004519">
    <property type="term" value="F:endonuclease activity"/>
    <property type="evidence" value="ECO:0007669"/>
    <property type="project" value="UniProtKB-KW"/>
</dbReference>
<reference evidence="10" key="1">
    <citation type="journal article" date="2015" name="Genome Announc.">
        <title>Genome sequence of the AIDS-associated pathogen Penicillium marneffei (ATCC18224) and its near taxonomic relative Talaromyces stipitatus (ATCC10500).</title>
        <authorList>
            <person name="Nierman W.C."/>
            <person name="Fedorova-Abrams N.D."/>
            <person name="Andrianopoulos A."/>
        </authorList>
    </citation>
    <scope>NUCLEOTIDE SEQUENCE [LARGE SCALE GENOMIC DNA]</scope>
    <source>
        <strain evidence="10">ATCC 10500 / CBS 375.48 / QM 6759 / NRRL 1006</strain>
    </source>
</reference>
<dbReference type="RefSeq" id="XP_002486411.1">
    <property type="nucleotide sequence ID" value="XM_002486366.1"/>
</dbReference>
<organism evidence="9 10">
    <name type="scientific">Talaromyces stipitatus (strain ATCC 10500 / CBS 375.48 / QM 6759 / NRRL 1006)</name>
    <name type="common">Penicillium stipitatum</name>
    <dbReference type="NCBI Taxonomy" id="441959"/>
    <lineage>
        <taxon>Eukaryota</taxon>
        <taxon>Fungi</taxon>
        <taxon>Dikarya</taxon>
        <taxon>Ascomycota</taxon>
        <taxon>Pezizomycotina</taxon>
        <taxon>Eurotiomycetes</taxon>
        <taxon>Eurotiomycetidae</taxon>
        <taxon>Eurotiales</taxon>
        <taxon>Trichocomaceae</taxon>
        <taxon>Talaromyces</taxon>
        <taxon>Talaromyces sect. Talaromyces</taxon>
    </lineage>
</organism>
<keyword evidence="5" id="KW-0378">Hydrolase</keyword>
<evidence type="ECO:0000256" key="5">
    <source>
        <dbReference type="ARBA" id="ARBA00022801"/>
    </source>
</evidence>
<dbReference type="GO" id="GO:0003964">
    <property type="term" value="F:RNA-directed DNA polymerase activity"/>
    <property type="evidence" value="ECO:0007669"/>
    <property type="project" value="UniProtKB-KW"/>
</dbReference>
<dbReference type="InterPro" id="IPR050951">
    <property type="entry name" value="Retrovirus_Pol_polyprotein"/>
</dbReference>
<evidence type="ECO:0000259" key="8">
    <source>
        <dbReference type="Pfam" id="PF17917"/>
    </source>
</evidence>
<dbReference type="CDD" id="cd09274">
    <property type="entry name" value="RNase_HI_RT_Ty3"/>
    <property type="match status" value="1"/>
</dbReference>
<evidence type="ECO:0000256" key="2">
    <source>
        <dbReference type="ARBA" id="ARBA00022695"/>
    </source>
</evidence>
<dbReference type="InterPro" id="IPR041373">
    <property type="entry name" value="RT_RNaseH"/>
</dbReference>
<accession>B8MNT4</accession>
<keyword evidence="4" id="KW-0255">Endonuclease</keyword>